<organism evidence="1">
    <name type="scientific">White spot syndrome virus</name>
    <dbReference type="NCBI Taxonomy" id="342409"/>
    <lineage>
        <taxon>Viruses</taxon>
        <taxon>Viruses incertae sedis</taxon>
        <taxon>Naldaviricetes</taxon>
        <taxon>Nimaviridae</taxon>
        <taxon>Whispovirus</taxon>
    </lineage>
</organism>
<evidence type="ECO:0000313" key="1">
    <source>
        <dbReference type="EMBL" id="ATU83897.1"/>
    </source>
</evidence>
<proteinExistence type="predicted"/>
<name>A0A2D3I679_9VIRU</name>
<dbReference type="EMBL" id="MF768985">
    <property type="protein sequence ID" value="ATU83897.1"/>
    <property type="molecule type" value="Genomic_DNA"/>
</dbReference>
<reference evidence="1" key="1">
    <citation type="journal article" date="2018" name="Aquaculture">
        <title>Complete genome sequence of a white spot syndrome virus associated with a disease incursion in Australia.</title>
        <authorList>
            <person name="Oakey J."/>
            <person name="Smith C.S."/>
        </authorList>
    </citation>
    <scope>NUCLEOTIDE SEQUENCE [LARGE SCALE GENOMIC DNA]</scope>
    <source>
        <strain evidence="1">WSSV-AU</strain>
    </source>
</reference>
<dbReference type="Proteomes" id="UP000267516">
    <property type="component" value="Segment"/>
</dbReference>
<accession>A0A2D3I679</accession>
<sequence>MVLQDTPQQLVDVFNFYVGVFHGRYFLFVHKGPQFLISGTRITQKRFPVLPLRLNSVAKPREQNFSIESFPGTEFF</sequence>
<protein>
    <submittedName>
        <fullName evidence="1">ORF1100</fullName>
    </submittedName>
</protein>